<proteinExistence type="predicted"/>
<dbReference type="SUPFAM" id="SSF54909">
    <property type="entry name" value="Dimeric alpha+beta barrel"/>
    <property type="match status" value="1"/>
</dbReference>
<dbReference type="EMBL" id="JAANAS010000042">
    <property type="protein sequence ID" value="NGZ89774.1"/>
    <property type="molecule type" value="Genomic_DNA"/>
</dbReference>
<dbReference type="AlphaFoldDB" id="A0A967AK05"/>
<keyword evidence="2" id="KW-0503">Monooxygenase</keyword>
<keyword evidence="2" id="KW-0560">Oxidoreductase</keyword>
<organism evidence="2 3">
    <name type="scientific">Psychroflexus maritimus</name>
    <dbReference type="NCBI Taxonomy" id="2714865"/>
    <lineage>
        <taxon>Bacteria</taxon>
        <taxon>Pseudomonadati</taxon>
        <taxon>Bacteroidota</taxon>
        <taxon>Flavobacteriia</taxon>
        <taxon>Flavobacteriales</taxon>
        <taxon>Flavobacteriaceae</taxon>
        <taxon>Psychroflexus</taxon>
    </lineage>
</organism>
<dbReference type="Gene3D" id="3.30.70.100">
    <property type="match status" value="1"/>
</dbReference>
<dbReference type="InterPro" id="IPR011008">
    <property type="entry name" value="Dimeric_a/b-barrel"/>
</dbReference>
<dbReference type="Proteomes" id="UP000643701">
    <property type="component" value="Unassembled WGS sequence"/>
</dbReference>
<gene>
    <name evidence="2" type="ORF">G7034_05855</name>
</gene>
<evidence type="ECO:0000313" key="3">
    <source>
        <dbReference type="Proteomes" id="UP000643701"/>
    </source>
</evidence>
<evidence type="ECO:0000259" key="1">
    <source>
        <dbReference type="PROSITE" id="PS51725"/>
    </source>
</evidence>
<keyword evidence="3" id="KW-1185">Reference proteome</keyword>
<sequence length="98" mass="11999">MLIRIVKMTFKKEEVENFLNLFHTNKNKIRNFEGCQHLELYQDQKNPCLFFTYSFWESEKKLNNYRNSDLFADVWKNTKVKFSQRPEAWSVNQLVELK</sequence>
<dbReference type="GO" id="GO:0004497">
    <property type="term" value="F:monooxygenase activity"/>
    <property type="evidence" value="ECO:0007669"/>
    <property type="project" value="UniProtKB-KW"/>
</dbReference>
<dbReference type="RefSeq" id="WP_166400037.1">
    <property type="nucleotide sequence ID" value="NZ_JAANAS010000042.1"/>
</dbReference>
<comment type="caution">
    <text evidence="2">The sequence shown here is derived from an EMBL/GenBank/DDBJ whole genome shotgun (WGS) entry which is preliminary data.</text>
</comment>
<dbReference type="PROSITE" id="PS51725">
    <property type="entry name" value="ABM"/>
    <property type="match status" value="1"/>
</dbReference>
<accession>A0A967AK05</accession>
<dbReference type="InterPro" id="IPR007138">
    <property type="entry name" value="ABM_dom"/>
</dbReference>
<feature type="domain" description="ABM" evidence="1">
    <location>
        <begin position="2"/>
        <end position="92"/>
    </location>
</feature>
<reference evidence="2" key="1">
    <citation type="submission" date="2020-03" db="EMBL/GenBank/DDBJ databases">
        <title>Psychroflexus Maritimus sp. nov., isolate from marine sediment.</title>
        <authorList>
            <person name="Zhong Y.-L."/>
        </authorList>
    </citation>
    <scope>NUCLEOTIDE SEQUENCE</scope>
    <source>
        <strain evidence="2">C1</strain>
    </source>
</reference>
<name>A0A967AK05_9FLAO</name>
<protein>
    <submittedName>
        <fullName evidence="2">Antibiotic biosynthesis monooxygenase</fullName>
    </submittedName>
</protein>
<dbReference type="Pfam" id="PF03992">
    <property type="entry name" value="ABM"/>
    <property type="match status" value="1"/>
</dbReference>
<evidence type="ECO:0000313" key="2">
    <source>
        <dbReference type="EMBL" id="NGZ89774.1"/>
    </source>
</evidence>